<keyword evidence="18" id="KW-1185">Reference proteome</keyword>
<evidence type="ECO:0000256" key="8">
    <source>
        <dbReference type="ARBA" id="ARBA00022801"/>
    </source>
</evidence>
<gene>
    <name evidence="17" type="primary">mrdA</name>
    <name evidence="17" type="ORF">NSA47_13065</name>
</gene>
<dbReference type="EC" id="3.4.16.4" evidence="17"/>
<feature type="transmembrane region" description="Helical" evidence="14">
    <location>
        <begin position="12"/>
        <end position="29"/>
    </location>
</feature>
<comment type="subcellular location">
    <subcellularLocation>
        <location evidence="2">Cell membrane</location>
    </subcellularLocation>
    <subcellularLocation>
        <location evidence="1">Membrane</location>
        <topology evidence="1">Single-pass membrane protein</topology>
    </subcellularLocation>
</comment>
<evidence type="ECO:0000256" key="12">
    <source>
        <dbReference type="ARBA" id="ARBA00023136"/>
    </source>
</evidence>
<dbReference type="InterPro" id="IPR017790">
    <property type="entry name" value="Penicillin-binding_protein_2"/>
</dbReference>
<comment type="caution">
    <text evidence="17">The sequence shown here is derived from an EMBL/GenBank/DDBJ whole genome shotgun (WGS) entry which is preliminary data.</text>
</comment>
<dbReference type="InterPro" id="IPR001460">
    <property type="entry name" value="PCN-bd_Tpept"/>
</dbReference>
<dbReference type="AlphaFoldDB" id="A0AAE3HJK6"/>
<evidence type="ECO:0000259" key="16">
    <source>
        <dbReference type="Pfam" id="PF03717"/>
    </source>
</evidence>
<dbReference type="InterPro" id="IPR012338">
    <property type="entry name" value="Beta-lactam/transpept-like"/>
</dbReference>
<sequence length="843" mass="95210">MIIEKNKHRFTFIFIFITFVISVFLFRLAQLQIVQGEENREIAENKMLQRVVRPSERGIIYTNDGYVLASNRVGYSVQMAYKQMDEVERNNMIYKLSSILDKHGEEYEDEFPIVFQEDGTLAFTFDIEEQEWKEEHDIPKNATAKETINILRKRYFVKEDIGDELAIQAITKVHLNTSIPISLDPKPTFIFEKRENDWKKSYGFKEKEYGLSAEEVFNKLKEQSKIDEKYSKEQARKILMIREKIKKQGFRSWEAVEIVNDIKQETMAEIIAHNDEMQGVVVNPKPIRHYPEGELAAHVLGYISKVNETDVKEKDYKMQDLKGAQGLEAVYESDLRGEDGESLIITDYRGRPKSDFVDQEKNPVPGNNLFLTIDYDVQRAAEKALEEAINDLQTGAKGRQAKKAKSGAVVAIDVNTGGILALTSYPSFDPNLFSKGISKEDWEKYNVITNDPISPKPLYNNATMAALPPGSIYKMVVGVTALEEKKIRIQDYVYDGGRYPGFGGDRFRCWLRSGHGNENIKEAIRDSCNVYFYEVGNRSGIDNIEKYSRAFGLGEKTGIEISESAGILASKESKETTWLYTTSNYLRNTMGITGNSVIQNEQGEDQEVYTSYAIAKELFDGVRAIEGNNYNQVYQKVAEILQNHGVKDSQHIYQIYQYIIAGRWTVADTLNTSIGQGGTSLTPIQMANYVATLANGGTHYEPYLVQKVVDSNGKIVEEKKPKVKDKIEIDPKNLEAIKEGMKMVVAPGGTAASDFIGFPHDTIGVAGKTGSAQYGSEDTEAMAWFVGFAPYDKPQIAVAALIIEGEHGNWSAPIARAVIDEYLNLGEEKEEPQNKIIDNQLYE</sequence>
<dbReference type="GO" id="GO:0006508">
    <property type="term" value="P:proteolysis"/>
    <property type="evidence" value="ECO:0007669"/>
    <property type="project" value="UniProtKB-KW"/>
</dbReference>
<keyword evidence="9" id="KW-0133">Cell shape</keyword>
<dbReference type="GO" id="GO:0009002">
    <property type="term" value="F:serine-type D-Ala-D-Ala carboxypeptidase activity"/>
    <property type="evidence" value="ECO:0007669"/>
    <property type="project" value="UniProtKB-EC"/>
</dbReference>
<dbReference type="PANTHER" id="PTHR30627">
    <property type="entry name" value="PEPTIDOGLYCAN D,D-TRANSPEPTIDASE"/>
    <property type="match status" value="1"/>
</dbReference>
<reference evidence="17" key="1">
    <citation type="submission" date="2022-07" db="EMBL/GenBank/DDBJ databases">
        <title>Enhanced cultured diversity of the mouse gut microbiota enables custom-made synthetic communities.</title>
        <authorList>
            <person name="Afrizal A."/>
        </authorList>
    </citation>
    <scope>NUCLEOTIDE SEQUENCE</scope>
    <source>
        <strain evidence="17">DSM 28593</strain>
    </source>
</reference>
<evidence type="ECO:0000256" key="2">
    <source>
        <dbReference type="ARBA" id="ARBA00004236"/>
    </source>
</evidence>
<keyword evidence="8 17" id="KW-0378">Hydrolase</keyword>
<keyword evidence="12 14" id="KW-0472">Membrane</keyword>
<keyword evidence="13" id="KW-0961">Cell wall biogenesis/degradation</keyword>
<feature type="domain" description="Penicillin-binding protein transpeptidase" evidence="15">
    <location>
        <begin position="407"/>
        <end position="574"/>
    </location>
</feature>
<dbReference type="Gene3D" id="3.90.1310.10">
    <property type="entry name" value="Penicillin-binding protein 2a (Domain 2)"/>
    <property type="match status" value="2"/>
</dbReference>
<evidence type="ECO:0000256" key="9">
    <source>
        <dbReference type="ARBA" id="ARBA00022960"/>
    </source>
</evidence>
<evidence type="ECO:0000256" key="4">
    <source>
        <dbReference type="ARBA" id="ARBA00022475"/>
    </source>
</evidence>
<evidence type="ECO:0000256" key="14">
    <source>
        <dbReference type="SAM" id="Phobius"/>
    </source>
</evidence>
<evidence type="ECO:0000256" key="1">
    <source>
        <dbReference type="ARBA" id="ARBA00004167"/>
    </source>
</evidence>
<dbReference type="GO" id="GO:0009252">
    <property type="term" value="P:peptidoglycan biosynthetic process"/>
    <property type="evidence" value="ECO:0007669"/>
    <property type="project" value="UniProtKB-KW"/>
</dbReference>
<dbReference type="GO" id="GO:0008658">
    <property type="term" value="F:penicillin binding"/>
    <property type="evidence" value="ECO:0007669"/>
    <property type="project" value="InterPro"/>
</dbReference>
<keyword evidence="5" id="KW-0997">Cell inner membrane</keyword>
<feature type="domain" description="Penicillin-binding protein transpeptidase" evidence="15">
    <location>
        <begin position="663"/>
        <end position="819"/>
    </location>
</feature>
<dbReference type="EMBL" id="JANKAS010000015">
    <property type="protein sequence ID" value="MCR1899903.1"/>
    <property type="molecule type" value="Genomic_DNA"/>
</dbReference>
<evidence type="ECO:0000256" key="10">
    <source>
        <dbReference type="ARBA" id="ARBA00022984"/>
    </source>
</evidence>
<keyword evidence="4" id="KW-1003">Cell membrane</keyword>
<keyword evidence="17" id="KW-0121">Carboxypeptidase</keyword>
<comment type="similarity">
    <text evidence="3">Belongs to the transpeptidase family.</text>
</comment>
<dbReference type="SUPFAM" id="SSF56601">
    <property type="entry name" value="beta-lactamase/transpeptidase-like"/>
    <property type="match status" value="1"/>
</dbReference>
<dbReference type="SUPFAM" id="SSF56519">
    <property type="entry name" value="Penicillin binding protein dimerisation domain"/>
    <property type="match status" value="1"/>
</dbReference>
<name>A0AAE3HJK6_9FIRM</name>
<dbReference type="PANTHER" id="PTHR30627:SF2">
    <property type="entry name" value="PEPTIDOGLYCAN D,D-TRANSPEPTIDASE MRDA"/>
    <property type="match status" value="1"/>
</dbReference>
<dbReference type="InterPro" id="IPR050515">
    <property type="entry name" value="Beta-lactam/transpept"/>
</dbReference>
<dbReference type="InterPro" id="IPR036138">
    <property type="entry name" value="PBP_dimer_sf"/>
</dbReference>
<evidence type="ECO:0000256" key="3">
    <source>
        <dbReference type="ARBA" id="ARBA00007171"/>
    </source>
</evidence>
<proteinExistence type="inferred from homology"/>
<dbReference type="Proteomes" id="UP001205748">
    <property type="component" value="Unassembled WGS sequence"/>
</dbReference>
<evidence type="ECO:0000256" key="13">
    <source>
        <dbReference type="ARBA" id="ARBA00023316"/>
    </source>
</evidence>
<keyword evidence="11 14" id="KW-1133">Transmembrane helix</keyword>
<evidence type="ECO:0000256" key="7">
    <source>
        <dbReference type="ARBA" id="ARBA00022692"/>
    </source>
</evidence>
<accession>A0AAE3HJK6</accession>
<evidence type="ECO:0000256" key="6">
    <source>
        <dbReference type="ARBA" id="ARBA00022670"/>
    </source>
</evidence>
<dbReference type="NCBIfam" id="TIGR03423">
    <property type="entry name" value="pbp2_mrdA"/>
    <property type="match status" value="1"/>
</dbReference>
<organism evidence="17 18">
    <name type="scientific">Irregularibacter muris</name>
    <dbReference type="NCBI Taxonomy" id="1796619"/>
    <lineage>
        <taxon>Bacteria</taxon>
        <taxon>Bacillati</taxon>
        <taxon>Bacillota</taxon>
        <taxon>Clostridia</taxon>
        <taxon>Eubacteriales</taxon>
        <taxon>Eubacteriaceae</taxon>
        <taxon>Irregularibacter</taxon>
    </lineage>
</organism>
<dbReference type="Pfam" id="PF03717">
    <property type="entry name" value="PBP_dimer"/>
    <property type="match status" value="1"/>
</dbReference>
<dbReference type="RefSeq" id="WP_257532695.1">
    <property type="nucleotide sequence ID" value="NZ_JANKAS010000015.1"/>
</dbReference>
<protein>
    <submittedName>
        <fullName evidence="17">Penicillin-binding protein 2</fullName>
        <ecNumber evidence="17">3.4.16.4</ecNumber>
    </submittedName>
</protein>
<dbReference type="Gene3D" id="3.40.710.10">
    <property type="entry name" value="DD-peptidase/beta-lactamase superfamily"/>
    <property type="match status" value="1"/>
</dbReference>
<dbReference type="GO" id="GO:0008360">
    <property type="term" value="P:regulation of cell shape"/>
    <property type="evidence" value="ECO:0007669"/>
    <property type="project" value="UniProtKB-KW"/>
</dbReference>
<dbReference type="GO" id="GO:0005886">
    <property type="term" value="C:plasma membrane"/>
    <property type="evidence" value="ECO:0007669"/>
    <property type="project" value="UniProtKB-SubCell"/>
</dbReference>
<dbReference type="GO" id="GO:0071555">
    <property type="term" value="P:cell wall organization"/>
    <property type="evidence" value="ECO:0007669"/>
    <property type="project" value="UniProtKB-KW"/>
</dbReference>
<dbReference type="Pfam" id="PF00905">
    <property type="entry name" value="Transpeptidase"/>
    <property type="match status" value="2"/>
</dbReference>
<evidence type="ECO:0000313" key="18">
    <source>
        <dbReference type="Proteomes" id="UP001205748"/>
    </source>
</evidence>
<evidence type="ECO:0000259" key="15">
    <source>
        <dbReference type="Pfam" id="PF00905"/>
    </source>
</evidence>
<evidence type="ECO:0000256" key="11">
    <source>
        <dbReference type="ARBA" id="ARBA00022989"/>
    </source>
</evidence>
<evidence type="ECO:0000256" key="5">
    <source>
        <dbReference type="ARBA" id="ARBA00022519"/>
    </source>
</evidence>
<evidence type="ECO:0000313" key="17">
    <source>
        <dbReference type="EMBL" id="MCR1899903.1"/>
    </source>
</evidence>
<keyword evidence="7 14" id="KW-0812">Transmembrane</keyword>
<keyword evidence="10" id="KW-0573">Peptidoglycan synthesis</keyword>
<dbReference type="GO" id="GO:0071972">
    <property type="term" value="F:peptidoglycan L,D-transpeptidase activity"/>
    <property type="evidence" value="ECO:0007669"/>
    <property type="project" value="TreeGrafter"/>
</dbReference>
<dbReference type="InterPro" id="IPR005311">
    <property type="entry name" value="PBP_dimer"/>
</dbReference>
<keyword evidence="6" id="KW-0645">Protease</keyword>
<feature type="domain" description="Penicillin-binding protein dimerisation" evidence="16">
    <location>
        <begin position="54"/>
        <end position="353"/>
    </location>
</feature>